<feature type="compositionally biased region" description="Basic and acidic residues" evidence="1">
    <location>
        <begin position="400"/>
        <end position="410"/>
    </location>
</feature>
<dbReference type="InterPro" id="IPR002782">
    <property type="entry name" value="Mut7-C_RNAse_dom"/>
</dbReference>
<feature type="compositionally biased region" description="Polar residues" evidence="1">
    <location>
        <begin position="570"/>
        <end position="584"/>
    </location>
</feature>
<name>A0AAV6UVY8_9ARAC</name>
<organism evidence="3 4">
    <name type="scientific">Oedothorax gibbosus</name>
    <dbReference type="NCBI Taxonomy" id="931172"/>
    <lineage>
        <taxon>Eukaryota</taxon>
        <taxon>Metazoa</taxon>
        <taxon>Ecdysozoa</taxon>
        <taxon>Arthropoda</taxon>
        <taxon>Chelicerata</taxon>
        <taxon>Arachnida</taxon>
        <taxon>Araneae</taxon>
        <taxon>Araneomorphae</taxon>
        <taxon>Entelegynae</taxon>
        <taxon>Araneoidea</taxon>
        <taxon>Linyphiidae</taxon>
        <taxon>Erigoninae</taxon>
        <taxon>Oedothorax</taxon>
    </lineage>
</organism>
<dbReference type="PANTHER" id="PTHR47765">
    <property type="entry name" value="3'-5' EXONUCLEASE DOMAIN-CONTAINING PROTEIN"/>
    <property type="match status" value="1"/>
</dbReference>
<feature type="region of interest" description="Disordered" evidence="1">
    <location>
        <begin position="394"/>
        <end position="414"/>
    </location>
</feature>
<evidence type="ECO:0000313" key="3">
    <source>
        <dbReference type="EMBL" id="KAG8188269.1"/>
    </source>
</evidence>
<gene>
    <name evidence="3" type="ORF">JTE90_012103</name>
</gene>
<accession>A0AAV6UVY8</accession>
<dbReference type="AlphaFoldDB" id="A0AAV6UVY8"/>
<feature type="compositionally biased region" description="Polar residues" evidence="1">
    <location>
        <begin position="461"/>
        <end position="470"/>
    </location>
</feature>
<feature type="compositionally biased region" description="Low complexity" evidence="1">
    <location>
        <begin position="477"/>
        <end position="494"/>
    </location>
</feature>
<dbReference type="InterPro" id="IPR002562">
    <property type="entry name" value="3'-5'_exonuclease_dom"/>
</dbReference>
<dbReference type="InterPro" id="IPR012337">
    <property type="entry name" value="RNaseH-like_sf"/>
</dbReference>
<feature type="region of interest" description="Disordered" evidence="1">
    <location>
        <begin position="456"/>
        <end position="643"/>
    </location>
</feature>
<dbReference type="GO" id="GO:0003676">
    <property type="term" value="F:nucleic acid binding"/>
    <property type="evidence" value="ECO:0007669"/>
    <property type="project" value="InterPro"/>
</dbReference>
<protein>
    <recommendedName>
        <fullName evidence="2">3'-5' exonuclease domain-containing protein</fullName>
    </recommendedName>
</protein>
<comment type="caution">
    <text evidence="3">The sequence shown here is derived from an EMBL/GenBank/DDBJ whole genome shotgun (WGS) entry which is preliminary data.</text>
</comment>
<dbReference type="Gene3D" id="3.30.420.10">
    <property type="entry name" value="Ribonuclease H-like superfamily/Ribonuclease H"/>
    <property type="match status" value="1"/>
</dbReference>
<dbReference type="Pfam" id="PF01612">
    <property type="entry name" value="DNA_pol_A_exo1"/>
    <property type="match status" value="1"/>
</dbReference>
<dbReference type="GO" id="GO:0008408">
    <property type="term" value="F:3'-5' exonuclease activity"/>
    <property type="evidence" value="ECO:0007669"/>
    <property type="project" value="InterPro"/>
</dbReference>
<dbReference type="EMBL" id="JAFNEN010000244">
    <property type="protein sequence ID" value="KAG8188269.1"/>
    <property type="molecule type" value="Genomic_DNA"/>
</dbReference>
<dbReference type="Pfam" id="PF01927">
    <property type="entry name" value="Mut7-C"/>
    <property type="match status" value="1"/>
</dbReference>
<reference evidence="3 4" key="1">
    <citation type="journal article" date="2022" name="Nat. Ecol. Evol.">
        <title>A masculinizing supergene underlies an exaggerated male reproductive morph in a spider.</title>
        <authorList>
            <person name="Hendrickx F."/>
            <person name="De Corte Z."/>
            <person name="Sonet G."/>
            <person name="Van Belleghem S.M."/>
            <person name="Kostlbacher S."/>
            <person name="Vangestel C."/>
        </authorList>
    </citation>
    <scope>NUCLEOTIDE SEQUENCE [LARGE SCALE GENOMIC DNA]</scope>
    <source>
        <strain evidence="3">W744_W776</strain>
    </source>
</reference>
<dbReference type="GO" id="GO:0006139">
    <property type="term" value="P:nucleobase-containing compound metabolic process"/>
    <property type="evidence" value="ECO:0007669"/>
    <property type="project" value="InterPro"/>
</dbReference>
<evidence type="ECO:0000259" key="2">
    <source>
        <dbReference type="SMART" id="SM00474"/>
    </source>
</evidence>
<proteinExistence type="predicted"/>
<feature type="compositionally biased region" description="Polar residues" evidence="1">
    <location>
        <begin position="531"/>
        <end position="543"/>
    </location>
</feature>
<feature type="domain" description="3'-5' exonuclease" evidence="2">
    <location>
        <begin position="53"/>
        <end position="260"/>
    </location>
</feature>
<sequence>MNVAVLLNIRPEHWPDCLKSVPSSIAKFEYIKPPPSDASDKDYLQLRLKKSDIHFVDTPVELLKAVEDISKNYDALGMDLEWKPDMGVTLNPGYARADLLQLAVWDAVYLIDILTLNKTGDSSIWLPMLEKIFYNKDMLKLGFGTTEDMKYLLKTINHEKDPKKNMPRIVDLSDVFKKIKDHFPELNAEIGNLHPLFPTDNPNTKGLSLLCRSVLGKYLNKSEQFSHWGQRPLRESQIEYAALDAYCLLMVYETTYPILKKHNLDLEKILAAKQEKSPKAKSKEVKHEPIKVTDFRVVVDNNVRGVTKYLRVLGADVVCLEENQDNMDAVKIAQKEKRIVITGVRQYKKVIGYLPEEMCFHVDAELNARAQVVQVLQHFNVICEDSALLSRCTEETSDSNADKQPAKDPKAAGSRMIANQAQGLNKRQHFNKEYTSSAKQASSNRLINHNVAVMNPKDMQSKNNFPNQSKVPYKEWTSSQKQTPSKQSTSSPKQELNKQSSGNPKQAIKVQSAARPKQSTTNPKQELKVQSAASSKQELNKQSKTVHKPEPSNQSTLGQKQAPCKLPSNEEATSNKNTSNQASKPSILGMVQEPSKQSVLSPAQETIMQSMKSQVQEPNSQPTENQKQETSNTEEVLSSEKDNVSHRVCHEDIFSFEECESSEEDIDDLYYG</sequence>
<evidence type="ECO:0000256" key="1">
    <source>
        <dbReference type="SAM" id="MobiDB-lite"/>
    </source>
</evidence>
<dbReference type="Proteomes" id="UP000827092">
    <property type="component" value="Unassembled WGS sequence"/>
</dbReference>
<keyword evidence="4" id="KW-1185">Reference proteome</keyword>
<dbReference type="SMART" id="SM00474">
    <property type="entry name" value="35EXOc"/>
    <property type="match status" value="1"/>
</dbReference>
<dbReference type="PANTHER" id="PTHR47765:SF3">
    <property type="entry name" value="3'-5' EXONUCLEASE DOMAIN-CONTAINING PROTEIN"/>
    <property type="match status" value="1"/>
</dbReference>
<dbReference type="SUPFAM" id="SSF53098">
    <property type="entry name" value="Ribonuclease H-like"/>
    <property type="match status" value="1"/>
</dbReference>
<dbReference type="InterPro" id="IPR036397">
    <property type="entry name" value="RNaseH_sf"/>
</dbReference>
<evidence type="ECO:0000313" key="4">
    <source>
        <dbReference type="Proteomes" id="UP000827092"/>
    </source>
</evidence>
<feature type="compositionally biased region" description="Polar residues" evidence="1">
    <location>
        <begin position="594"/>
        <end position="636"/>
    </location>
</feature>
<dbReference type="InterPro" id="IPR052408">
    <property type="entry name" value="Exonuclease_MUT-7-like"/>
</dbReference>